<gene>
    <name evidence="2" type="ORF">GGR00_000408</name>
</gene>
<accession>A0A7X0F3Y3</accession>
<name>A0A7X0F3Y3_9HYPH</name>
<evidence type="ECO:0000313" key="2">
    <source>
        <dbReference type="EMBL" id="MBB6352656.1"/>
    </source>
</evidence>
<evidence type="ECO:0000256" key="1">
    <source>
        <dbReference type="SAM" id="SignalP"/>
    </source>
</evidence>
<keyword evidence="1" id="KW-0732">Signal</keyword>
<comment type="caution">
    <text evidence="2">The sequence shown here is derived from an EMBL/GenBank/DDBJ whole genome shotgun (WGS) entry which is preliminary data.</text>
</comment>
<organism evidence="2 3">
    <name type="scientific">Aminobacter aganoensis</name>
    <dbReference type="NCBI Taxonomy" id="83264"/>
    <lineage>
        <taxon>Bacteria</taxon>
        <taxon>Pseudomonadati</taxon>
        <taxon>Pseudomonadota</taxon>
        <taxon>Alphaproteobacteria</taxon>
        <taxon>Hyphomicrobiales</taxon>
        <taxon>Phyllobacteriaceae</taxon>
        <taxon>Aminobacter</taxon>
    </lineage>
</organism>
<reference evidence="2 3" key="1">
    <citation type="submission" date="2020-08" db="EMBL/GenBank/DDBJ databases">
        <title>Genomic Encyclopedia of Type Strains, Phase IV (KMG-IV): sequencing the most valuable type-strain genomes for metagenomic binning, comparative biology and taxonomic classification.</title>
        <authorList>
            <person name="Goeker M."/>
        </authorList>
    </citation>
    <scope>NUCLEOTIDE SEQUENCE [LARGE SCALE GENOMIC DNA]</scope>
    <source>
        <strain evidence="2 3">DSM 7051</strain>
    </source>
</reference>
<sequence length="156" mass="16796">MAYRLATALSAILLAFPLASSAMAEPFIYTNARFGTSVTFPLEVFTSRAGEPANGDGMTFLAPDGASLAVYGSNNALDQTPEQLADFSSEGVTITYRKVGKDWVVLSGHDGPDIFYHRLEFGRDGVIHAFLLKYPATTRSKYDPLVRAIADSLVGP</sequence>
<dbReference type="AlphaFoldDB" id="A0A7X0F3Y3"/>
<dbReference type="Proteomes" id="UP000536262">
    <property type="component" value="Unassembled WGS sequence"/>
</dbReference>
<feature type="chain" id="PRO_5031172506" evidence="1">
    <location>
        <begin position="25"/>
        <end position="156"/>
    </location>
</feature>
<feature type="signal peptide" evidence="1">
    <location>
        <begin position="1"/>
        <end position="24"/>
    </location>
</feature>
<dbReference type="EMBL" id="JACHOU010000001">
    <property type="protein sequence ID" value="MBB6352656.1"/>
    <property type="molecule type" value="Genomic_DNA"/>
</dbReference>
<dbReference type="RefSeq" id="WP_184697525.1">
    <property type="nucleotide sequence ID" value="NZ_BAABEG010000001.1"/>
</dbReference>
<evidence type="ECO:0000313" key="3">
    <source>
        <dbReference type="Proteomes" id="UP000536262"/>
    </source>
</evidence>
<keyword evidence="3" id="KW-1185">Reference proteome</keyword>
<protein>
    <submittedName>
        <fullName evidence="2">Uncharacterized protein</fullName>
    </submittedName>
</protein>
<proteinExistence type="predicted"/>